<dbReference type="InterPro" id="IPR020845">
    <property type="entry name" value="AMP-binding_CS"/>
</dbReference>
<dbReference type="PROSITE" id="PS00012">
    <property type="entry name" value="PHOSPHOPANTETHEINE"/>
    <property type="match status" value="1"/>
</dbReference>
<comment type="cofactor">
    <cofactor evidence="1">
        <name>pantetheine 4'-phosphate</name>
        <dbReference type="ChEBI" id="CHEBI:47942"/>
    </cofactor>
</comment>
<dbReference type="SMART" id="SM00823">
    <property type="entry name" value="PKS_PP"/>
    <property type="match status" value="1"/>
</dbReference>
<dbReference type="PANTHER" id="PTHR45527:SF1">
    <property type="entry name" value="FATTY ACID SYNTHASE"/>
    <property type="match status" value="1"/>
</dbReference>
<protein>
    <submittedName>
        <fullName evidence="5">Amino acid adenylation domain-containing protein</fullName>
    </submittedName>
</protein>
<dbReference type="InterPro" id="IPR029058">
    <property type="entry name" value="AB_hydrolase_fold"/>
</dbReference>
<evidence type="ECO:0000313" key="5">
    <source>
        <dbReference type="EMBL" id="MCB5410186.1"/>
    </source>
</evidence>
<evidence type="ECO:0000256" key="1">
    <source>
        <dbReference type="ARBA" id="ARBA00001957"/>
    </source>
</evidence>
<dbReference type="InterPro" id="IPR023213">
    <property type="entry name" value="CAT-like_dom_sf"/>
</dbReference>
<dbReference type="Gene3D" id="3.30.559.30">
    <property type="entry name" value="Nonribosomal peptide synthetase, condensation domain"/>
    <property type="match status" value="1"/>
</dbReference>
<evidence type="ECO:0000256" key="2">
    <source>
        <dbReference type="ARBA" id="ARBA00022450"/>
    </source>
</evidence>
<dbReference type="InterPro" id="IPR001242">
    <property type="entry name" value="Condensation_dom"/>
</dbReference>
<dbReference type="SUPFAM" id="SSF47336">
    <property type="entry name" value="ACP-like"/>
    <property type="match status" value="1"/>
</dbReference>
<dbReference type="SUPFAM" id="SSF53474">
    <property type="entry name" value="alpha/beta-Hydrolases"/>
    <property type="match status" value="1"/>
</dbReference>
<dbReference type="InterPro" id="IPR001031">
    <property type="entry name" value="Thioesterase"/>
</dbReference>
<dbReference type="InterPro" id="IPR000873">
    <property type="entry name" value="AMP-dep_synth/lig_dom"/>
</dbReference>
<dbReference type="Gene3D" id="3.40.50.1820">
    <property type="entry name" value="alpha/beta hydrolase"/>
    <property type="match status" value="1"/>
</dbReference>
<dbReference type="NCBIfam" id="TIGR01733">
    <property type="entry name" value="AA-adenyl-dom"/>
    <property type="match status" value="1"/>
</dbReference>
<reference evidence="5 6" key="1">
    <citation type="submission" date="2020-07" db="EMBL/GenBank/DDBJ databases">
        <title>Pseudogemmobacter sp. nov., isolated from poultry manure in Taiwan.</title>
        <authorList>
            <person name="Lin S.-Y."/>
            <person name="Tang Y.-S."/>
            <person name="Young C.-C."/>
        </authorList>
    </citation>
    <scope>NUCLEOTIDE SEQUENCE [LARGE SCALE GENOMIC DNA]</scope>
    <source>
        <strain evidence="5 6">CC-YST710</strain>
    </source>
</reference>
<dbReference type="Pfam" id="PF00668">
    <property type="entry name" value="Condensation"/>
    <property type="match status" value="1"/>
</dbReference>
<dbReference type="Proteomes" id="UP001198571">
    <property type="component" value="Unassembled WGS sequence"/>
</dbReference>
<dbReference type="Gene3D" id="3.40.50.12780">
    <property type="entry name" value="N-terminal domain of ligase-like"/>
    <property type="match status" value="1"/>
</dbReference>
<dbReference type="InterPro" id="IPR020806">
    <property type="entry name" value="PKS_PP-bd"/>
</dbReference>
<keyword evidence="6" id="KW-1185">Reference proteome</keyword>
<gene>
    <name evidence="5" type="ORF">H0485_09255</name>
</gene>
<dbReference type="Gene3D" id="3.30.559.10">
    <property type="entry name" value="Chloramphenicol acetyltransferase-like domain"/>
    <property type="match status" value="1"/>
</dbReference>
<dbReference type="InterPro" id="IPR020802">
    <property type="entry name" value="TesA-like"/>
</dbReference>
<dbReference type="CDD" id="cd17646">
    <property type="entry name" value="A_NRPS_AB3403-like"/>
    <property type="match status" value="1"/>
</dbReference>
<dbReference type="InterPro" id="IPR009081">
    <property type="entry name" value="PP-bd_ACP"/>
</dbReference>
<evidence type="ECO:0000313" key="6">
    <source>
        <dbReference type="Proteomes" id="UP001198571"/>
    </source>
</evidence>
<dbReference type="InterPro" id="IPR036736">
    <property type="entry name" value="ACP-like_sf"/>
</dbReference>
<dbReference type="SUPFAM" id="SSF52777">
    <property type="entry name" value="CoA-dependent acyltransferases"/>
    <property type="match status" value="2"/>
</dbReference>
<dbReference type="SUPFAM" id="SSF56801">
    <property type="entry name" value="Acetyl-CoA synthetase-like"/>
    <property type="match status" value="1"/>
</dbReference>
<accession>A0ABS8CLH2</accession>
<evidence type="ECO:0000256" key="3">
    <source>
        <dbReference type="ARBA" id="ARBA00022553"/>
    </source>
</evidence>
<dbReference type="InterPro" id="IPR042099">
    <property type="entry name" value="ANL_N_sf"/>
</dbReference>
<dbReference type="InterPro" id="IPR006162">
    <property type="entry name" value="Ppantetheine_attach_site"/>
</dbReference>
<dbReference type="SMART" id="SM00824">
    <property type="entry name" value="PKS_TE"/>
    <property type="match status" value="1"/>
</dbReference>
<sequence>MSAGMPGLRPLTEAQEGLWYFQALDPQNPILNTGQYLALSGPVDLAALREAVARTIAESEALQLRFRNTPAGPGQWLTGDSLSLTEVNLSHMQPAEARAEALAQMQADTARPADLAREPLAAFTLYRLSPESALLYERIHHLAIDGYGMVLISNRIGEHYGHLTGEGAAPLAFPPLSRADDEDRLYRSSERRLSDAAWWRAAMERLPEITSPGTLAGERAVPAHAFHRESRWLSPDLTARLEAFSAGHRLGWPDVLTALSGAYLARWSASGETVIGMPFMARMGRKIARLPCMAMNVLPHRIAPEEDRPLGDWLKDEVSRMREARKHGLYRSEQLRRDLGLIGGTRRLYGPLINVQPFDKPPVFPGLEVGLHILGAGAVEDLTFTFRGDPASGMLFETDSNPNLYSAEETGAHAARLEAFLNAVLTAESLAPVPVASPAEIAAHEARAAATFKALPDVTLVDLITAKMAQQPDAPALSYGDETLSYAGLDARTAALAALLAEKGAGPETLVAVALERSLDLPIALIATMRAGAAYLPLDPDHPSDRLARILSLAKPVIVLTSAEIAAKLPAEAPVLLPGAWPQKPSAPLPAPPAPGNMAYVIYTSGSTGEPKGVVVEQRAIVNRLLWMRDFYGFSPADRILQKTPATFDVSVWEFFLPFLTGCELVMAPPGAHRDPSELARLIRDHAITTLHFVPSMLSAFLAAPASEGLSIARTFCSGEELTADQRQRFHRRISGGLHNLYGPTEAAVDVSYWPATPEDRSNPLPIGFPVWNTRLDLYDERMRPLPPGLPGNLWLGGVQLARGYLGRPDLTADRFIADPHHPGARLYATGDVAKLRPDGAVVYLGRSDNQVKIRGLRIELGEIETAIMATGLVRECVVLAREDRAGEKRLVAYLVPEAYYQPGLLQPNLAKRLPSYMVPAAEIALEALPVTSNGKLDRKALPAPEFSASGREAATGAEKLLARLYAEILHLDAPAPCEADFFALGGDSLQAVRLVQRIEEETGRDPGLGAIFENPVLDLLAARIEADAVSDDGLGPMIRLAGQEGDPPLFLIHPAGGLGWGYRSLARALGPGRAVHALQHPGLDPAQPLPKNLAALARLYAGLIAAKQPGGRIDLAGWSVGGILAQEIAVELTAMGRDTGLVAMFDSYPTDVWRDEPEPDPVAALRALLAIAGYDPEAHRDLDSRDKVVAFLRAGDTALGALPEKVLDGVVRLVTDTNRLVRSHEHRRYSGLITHFRAARDHAGRGLTPALWQDYAARTEVIDLPFLHAQMISPEAVALIAPELKKRLI</sequence>
<keyword evidence="2" id="KW-0596">Phosphopantetheine</keyword>
<dbReference type="Pfam" id="PF00975">
    <property type="entry name" value="Thioesterase"/>
    <property type="match status" value="1"/>
</dbReference>
<proteinExistence type="predicted"/>
<name>A0ABS8CLH2_9RHOB</name>
<dbReference type="PROSITE" id="PS00455">
    <property type="entry name" value="AMP_BINDING"/>
    <property type="match status" value="1"/>
</dbReference>
<feature type="domain" description="Carrier" evidence="4">
    <location>
        <begin position="953"/>
        <end position="1029"/>
    </location>
</feature>
<dbReference type="InterPro" id="IPR025110">
    <property type="entry name" value="AMP-bd_C"/>
</dbReference>
<organism evidence="5 6">
    <name type="scientific">Pseudogemmobacter faecipullorum</name>
    <dbReference type="NCBI Taxonomy" id="2755041"/>
    <lineage>
        <taxon>Bacteria</taxon>
        <taxon>Pseudomonadati</taxon>
        <taxon>Pseudomonadota</taxon>
        <taxon>Alphaproteobacteria</taxon>
        <taxon>Rhodobacterales</taxon>
        <taxon>Paracoccaceae</taxon>
        <taxon>Pseudogemmobacter</taxon>
    </lineage>
</organism>
<dbReference type="Pfam" id="PF13193">
    <property type="entry name" value="AMP-binding_C"/>
    <property type="match status" value="1"/>
</dbReference>
<dbReference type="Pfam" id="PF00501">
    <property type="entry name" value="AMP-binding"/>
    <property type="match status" value="1"/>
</dbReference>
<evidence type="ECO:0000259" key="4">
    <source>
        <dbReference type="PROSITE" id="PS50075"/>
    </source>
</evidence>
<dbReference type="PANTHER" id="PTHR45527">
    <property type="entry name" value="NONRIBOSOMAL PEPTIDE SYNTHETASE"/>
    <property type="match status" value="1"/>
</dbReference>
<keyword evidence="3" id="KW-0597">Phosphoprotein</keyword>
<dbReference type="Gene3D" id="3.30.300.30">
    <property type="match status" value="1"/>
</dbReference>
<dbReference type="Pfam" id="PF00550">
    <property type="entry name" value="PP-binding"/>
    <property type="match status" value="1"/>
</dbReference>
<dbReference type="PROSITE" id="PS50075">
    <property type="entry name" value="CARRIER"/>
    <property type="match status" value="1"/>
</dbReference>
<dbReference type="EMBL" id="JACDXX010000007">
    <property type="protein sequence ID" value="MCB5410186.1"/>
    <property type="molecule type" value="Genomic_DNA"/>
</dbReference>
<dbReference type="InterPro" id="IPR010071">
    <property type="entry name" value="AA_adenyl_dom"/>
</dbReference>
<dbReference type="InterPro" id="IPR045851">
    <property type="entry name" value="AMP-bd_C_sf"/>
</dbReference>
<comment type="caution">
    <text evidence="5">The sequence shown here is derived from an EMBL/GenBank/DDBJ whole genome shotgun (WGS) entry which is preliminary data.</text>
</comment>